<feature type="compositionally biased region" description="Polar residues" evidence="1">
    <location>
        <begin position="329"/>
        <end position="350"/>
    </location>
</feature>
<comment type="caution">
    <text evidence="3">The sequence shown here is derived from an EMBL/GenBank/DDBJ whole genome shotgun (WGS) entry which is preliminary data.</text>
</comment>
<feature type="compositionally biased region" description="Basic and acidic residues" evidence="1">
    <location>
        <begin position="236"/>
        <end position="280"/>
    </location>
</feature>
<feature type="transmembrane region" description="Helical" evidence="2">
    <location>
        <begin position="183"/>
        <end position="205"/>
    </location>
</feature>
<feature type="compositionally biased region" description="Basic and acidic residues" evidence="1">
    <location>
        <begin position="293"/>
        <end position="326"/>
    </location>
</feature>
<protein>
    <submittedName>
        <fullName evidence="3">Uncharacterized protein</fullName>
    </submittedName>
</protein>
<keyword evidence="2" id="KW-1133">Transmembrane helix</keyword>
<feature type="compositionally biased region" description="Basic residues" evidence="1">
    <location>
        <begin position="281"/>
        <end position="292"/>
    </location>
</feature>
<gene>
    <name evidence="3" type="ORF">Pcinc_042247</name>
</gene>
<reference evidence="3" key="1">
    <citation type="submission" date="2023-10" db="EMBL/GenBank/DDBJ databases">
        <title>Genome assemblies of two species of porcelain crab, Petrolisthes cinctipes and Petrolisthes manimaculis (Anomura: Porcellanidae).</title>
        <authorList>
            <person name="Angst P."/>
        </authorList>
    </citation>
    <scope>NUCLEOTIDE SEQUENCE</scope>
    <source>
        <strain evidence="3">PB745_01</strain>
        <tissue evidence="3">Gill</tissue>
    </source>
</reference>
<evidence type="ECO:0000313" key="4">
    <source>
        <dbReference type="Proteomes" id="UP001286313"/>
    </source>
</evidence>
<accession>A0AAE1BHU8</accession>
<evidence type="ECO:0000256" key="1">
    <source>
        <dbReference type="SAM" id="MobiDB-lite"/>
    </source>
</evidence>
<evidence type="ECO:0000313" key="3">
    <source>
        <dbReference type="EMBL" id="KAK3851076.1"/>
    </source>
</evidence>
<name>A0AAE1BHU8_PETCI</name>
<keyword evidence="2" id="KW-0472">Membrane</keyword>
<dbReference type="EMBL" id="JAWQEG010008056">
    <property type="protein sequence ID" value="KAK3851076.1"/>
    <property type="molecule type" value="Genomic_DNA"/>
</dbReference>
<keyword evidence="4" id="KW-1185">Reference proteome</keyword>
<feature type="region of interest" description="Disordered" evidence="1">
    <location>
        <begin position="216"/>
        <end position="350"/>
    </location>
</feature>
<dbReference type="AlphaFoldDB" id="A0AAE1BHU8"/>
<keyword evidence="2" id="KW-0812">Transmembrane</keyword>
<evidence type="ECO:0000256" key="2">
    <source>
        <dbReference type="SAM" id="Phobius"/>
    </source>
</evidence>
<proteinExistence type="predicted"/>
<sequence>MVMMNTTDTKAECQGKKLRLSTAEVQEQLNLTTLELAGQEDTIQLHVDLYRNPDNNDFLFFWIRSDKEYVAYHVMFSFIYESFYETEELKITCREDDHINMTTTTRTAKQFDPSPRSIILKLESTQVTVTETTTGIDTTGPLVCPITKHLPDPKYYQLLLKCSKNVKDCGHAFICTEGGVPGWYVVLLVVMTVLMLSGCLGCLYYRRKAIANRPSSNNGGGAGIEGQHYHNHKQHQKETHPKHHQDPHPKHHQEPHPKHHQEPHPKHHQEPHPKHHQEPHPKHHQKETHPKHHQEPHPKHPQEPHHQEPHPKHPQEPHPQQEEPHHQGASRTSSYNSINSIYQAFQSNTE</sequence>
<dbReference type="Proteomes" id="UP001286313">
    <property type="component" value="Unassembled WGS sequence"/>
</dbReference>
<organism evidence="3 4">
    <name type="scientific">Petrolisthes cinctipes</name>
    <name type="common">Flat porcelain crab</name>
    <dbReference type="NCBI Taxonomy" id="88211"/>
    <lineage>
        <taxon>Eukaryota</taxon>
        <taxon>Metazoa</taxon>
        <taxon>Ecdysozoa</taxon>
        <taxon>Arthropoda</taxon>
        <taxon>Crustacea</taxon>
        <taxon>Multicrustacea</taxon>
        <taxon>Malacostraca</taxon>
        <taxon>Eumalacostraca</taxon>
        <taxon>Eucarida</taxon>
        <taxon>Decapoda</taxon>
        <taxon>Pleocyemata</taxon>
        <taxon>Anomura</taxon>
        <taxon>Galatheoidea</taxon>
        <taxon>Porcellanidae</taxon>
        <taxon>Petrolisthes</taxon>
    </lineage>
</organism>